<accession>A0A8B7N1E8</accession>
<proteinExistence type="predicted"/>
<dbReference type="InterPro" id="IPR035940">
    <property type="entry name" value="CAP_sf"/>
</dbReference>
<feature type="region of interest" description="Disordered" evidence="1">
    <location>
        <begin position="73"/>
        <end position="92"/>
    </location>
</feature>
<dbReference type="InterPro" id="IPR014044">
    <property type="entry name" value="CAP_dom"/>
</dbReference>
<dbReference type="PRINTS" id="PR00838">
    <property type="entry name" value="V5ALLERGEN"/>
</dbReference>
<dbReference type="SUPFAM" id="SSF55797">
    <property type="entry name" value="PR-1-like"/>
    <property type="match status" value="1"/>
</dbReference>
<dbReference type="GO" id="GO:0005576">
    <property type="term" value="C:extracellular region"/>
    <property type="evidence" value="ECO:0007669"/>
    <property type="project" value="InterPro"/>
</dbReference>
<dbReference type="OMA" id="WHETREV"/>
<name>A0A8B7N1E8_HYAAZ</name>
<feature type="domain" description="SCP" evidence="3">
    <location>
        <begin position="57"/>
        <end position="235"/>
    </location>
</feature>
<dbReference type="Proteomes" id="UP000694843">
    <property type="component" value="Unplaced"/>
</dbReference>
<dbReference type="CDD" id="cd05380">
    <property type="entry name" value="CAP_euk"/>
    <property type="match status" value="1"/>
</dbReference>
<dbReference type="InterPro" id="IPR018244">
    <property type="entry name" value="Allrgn_V5/Tpx1_CS"/>
</dbReference>
<organism evidence="4 5">
    <name type="scientific">Hyalella azteca</name>
    <name type="common">Amphipod</name>
    <dbReference type="NCBI Taxonomy" id="294128"/>
    <lineage>
        <taxon>Eukaryota</taxon>
        <taxon>Metazoa</taxon>
        <taxon>Ecdysozoa</taxon>
        <taxon>Arthropoda</taxon>
        <taxon>Crustacea</taxon>
        <taxon>Multicrustacea</taxon>
        <taxon>Malacostraca</taxon>
        <taxon>Eumalacostraca</taxon>
        <taxon>Peracarida</taxon>
        <taxon>Amphipoda</taxon>
        <taxon>Senticaudata</taxon>
        <taxon>Talitrida</taxon>
        <taxon>Talitroidea</taxon>
        <taxon>Hyalellidae</taxon>
        <taxon>Hyalella</taxon>
    </lineage>
</organism>
<dbReference type="KEGG" id="hazt:108664859"/>
<dbReference type="RefSeq" id="XP_018007039.1">
    <property type="nucleotide sequence ID" value="XM_018151550.2"/>
</dbReference>
<dbReference type="PRINTS" id="PR00837">
    <property type="entry name" value="V5TPXLIKE"/>
</dbReference>
<dbReference type="PANTHER" id="PTHR10334">
    <property type="entry name" value="CYSTEINE-RICH SECRETORY PROTEIN-RELATED"/>
    <property type="match status" value="1"/>
</dbReference>
<evidence type="ECO:0000256" key="2">
    <source>
        <dbReference type="SAM" id="SignalP"/>
    </source>
</evidence>
<dbReference type="SMART" id="SM00198">
    <property type="entry name" value="SCP"/>
    <property type="match status" value="1"/>
</dbReference>
<dbReference type="GeneID" id="108664859"/>
<dbReference type="AlphaFoldDB" id="A0A8B7N1E8"/>
<evidence type="ECO:0000313" key="4">
    <source>
        <dbReference type="Proteomes" id="UP000694843"/>
    </source>
</evidence>
<feature type="chain" id="PRO_5034761409" evidence="2">
    <location>
        <begin position="22"/>
        <end position="263"/>
    </location>
</feature>
<keyword evidence="4" id="KW-1185">Reference proteome</keyword>
<evidence type="ECO:0000256" key="1">
    <source>
        <dbReference type="SAM" id="MobiDB-lite"/>
    </source>
</evidence>
<feature type="signal peptide" evidence="2">
    <location>
        <begin position="1"/>
        <end position="21"/>
    </location>
</feature>
<protein>
    <submittedName>
        <fullName evidence="5">Venom allergen 5-like</fullName>
    </submittedName>
</protein>
<dbReference type="OrthoDB" id="414826at2759"/>
<dbReference type="InterPro" id="IPR001283">
    <property type="entry name" value="CRISP-related"/>
</dbReference>
<keyword evidence="2" id="KW-0732">Signal</keyword>
<gene>
    <name evidence="5" type="primary">LOC108664859</name>
</gene>
<evidence type="ECO:0000259" key="3">
    <source>
        <dbReference type="SMART" id="SM00198"/>
    </source>
</evidence>
<evidence type="ECO:0000313" key="5">
    <source>
        <dbReference type="RefSeq" id="XP_018007039.1"/>
    </source>
</evidence>
<sequence length="263" mass="28243">MLAKTVLAFFGISCFVLTSEAAVDPLCAKYGSNHTTCIPAKNCPADANGGPCGVTEADKAFIVKYHNEYRQKISRGGETRGSPGPQPAGTNLREMTWNDDLARGAQRWAEQLAKGHDCQAVLVGLSAVTHCSRVPGYDAVGQNFALPGSSGPIKSANWQSVIDGWIGEVKDVVAPAMKSNGADIGHYTQVVWHETREVGCGVFTNNQKCAWMAGWNNFYCAKYICNYGPAGNMVDKNRNPLPPYSTTVACKKPSTNYPGLCAE</sequence>
<dbReference type="Pfam" id="PF00188">
    <property type="entry name" value="CAP"/>
    <property type="match status" value="1"/>
</dbReference>
<dbReference type="Gene3D" id="3.40.33.10">
    <property type="entry name" value="CAP"/>
    <property type="match status" value="1"/>
</dbReference>
<reference evidence="5" key="1">
    <citation type="submission" date="2025-08" db="UniProtKB">
        <authorList>
            <consortium name="RefSeq"/>
        </authorList>
    </citation>
    <scope>IDENTIFICATION</scope>
    <source>
        <tissue evidence="5">Whole organism</tissue>
    </source>
</reference>
<dbReference type="InterPro" id="IPR002413">
    <property type="entry name" value="V5_allergen-like"/>
</dbReference>
<dbReference type="PROSITE" id="PS01009">
    <property type="entry name" value="CRISP_1"/>
    <property type="match status" value="1"/>
</dbReference>